<comment type="caution">
    <text evidence="2">The sequence shown here is derived from an EMBL/GenBank/DDBJ whole genome shotgun (WGS) entry which is preliminary data.</text>
</comment>
<feature type="region of interest" description="Disordered" evidence="1">
    <location>
        <begin position="297"/>
        <end position="432"/>
    </location>
</feature>
<evidence type="ECO:0000313" key="2">
    <source>
        <dbReference type="EMBL" id="NGM13008.1"/>
    </source>
</evidence>
<dbReference type="EMBL" id="SAIY01000003">
    <property type="protein sequence ID" value="NGM13008.1"/>
    <property type="molecule type" value="Genomic_DNA"/>
</dbReference>
<feature type="compositionally biased region" description="Low complexity" evidence="1">
    <location>
        <begin position="14"/>
        <end position="31"/>
    </location>
</feature>
<feature type="compositionally biased region" description="Basic and acidic residues" evidence="1">
    <location>
        <begin position="76"/>
        <end position="88"/>
    </location>
</feature>
<feature type="compositionally biased region" description="Low complexity" evidence="1">
    <location>
        <begin position="111"/>
        <end position="127"/>
    </location>
</feature>
<feature type="compositionally biased region" description="Low complexity" evidence="1">
    <location>
        <begin position="156"/>
        <end position="168"/>
    </location>
</feature>
<feature type="region of interest" description="Disordered" evidence="1">
    <location>
        <begin position="14"/>
        <end position="175"/>
    </location>
</feature>
<dbReference type="Proteomes" id="UP000478148">
    <property type="component" value="Unassembled WGS sequence"/>
</dbReference>
<keyword evidence="3" id="KW-1185">Reference proteome</keyword>
<evidence type="ECO:0000313" key="3">
    <source>
        <dbReference type="Proteomes" id="UP000478148"/>
    </source>
</evidence>
<feature type="compositionally biased region" description="Polar residues" evidence="1">
    <location>
        <begin position="299"/>
        <end position="308"/>
    </location>
</feature>
<accession>A0A6M1KSQ2</accession>
<dbReference type="RefSeq" id="WP_164446951.1">
    <property type="nucleotide sequence ID" value="NZ_SAIY01000003.1"/>
</dbReference>
<feature type="compositionally biased region" description="Pro residues" evidence="1">
    <location>
        <begin position="312"/>
        <end position="338"/>
    </location>
</feature>
<name>A0A6M1KSQ2_9ACTN</name>
<proteinExistence type="predicted"/>
<feature type="compositionally biased region" description="Low complexity" evidence="1">
    <location>
        <begin position="354"/>
        <end position="373"/>
    </location>
</feature>
<gene>
    <name evidence="2" type="ORF">ENC19_10250</name>
</gene>
<dbReference type="AlphaFoldDB" id="A0A6M1KSQ2"/>
<feature type="compositionally biased region" description="Basic and acidic residues" evidence="1">
    <location>
        <begin position="32"/>
        <end position="42"/>
    </location>
</feature>
<organism evidence="2 3">
    <name type="scientific">Verrucosispora sioxanthis</name>
    <dbReference type="NCBI Taxonomy" id="2499994"/>
    <lineage>
        <taxon>Bacteria</taxon>
        <taxon>Bacillati</taxon>
        <taxon>Actinomycetota</taxon>
        <taxon>Actinomycetes</taxon>
        <taxon>Micromonosporales</taxon>
        <taxon>Micromonosporaceae</taxon>
        <taxon>Micromonospora</taxon>
    </lineage>
</organism>
<reference evidence="2 3" key="1">
    <citation type="submission" date="2020-02" db="EMBL/GenBank/DDBJ databases">
        <title>Draft Genome Sequence of Verrucosispora sp. Strain CWR15, Isolated from Gulf of Mexico Sponge.</title>
        <authorList>
            <person name="Kennedy S.J."/>
            <person name="Cella E."/>
            <person name="Azarian T."/>
            <person name="Baker B.J."/>
            <person name="Shaw L.N."/>
        </authorList>
    </citation>
    <scope>NUCLEOTIDE SEQUENCE [LARGE SCALE GENOMIC DNA]</scope>
    <source>
        <strain evidence="2 3">CWR15</strain>
    </source>
</reference>
<protein>
    <submittedName>
        <fullName evidence="2">Uncharacterized protein</fullName>
    </submittedName>
</protein>
<evidence type="ECO:0000256" key="1">
    <source>
        <dbReference type="SAM" id="MobiDB-lite"/>
    </source>
</evidence>
<sequence length="432" mass="42333">MGAAAVGVGLLIGALSSDPASADSAGVPSVGADRREPERDRPASPLDELVTGLVERPDVRHPGAGRSSTRGSPEAGRQDDDSRAERARARSGRPAKPPATVRTGNVPTPDGPSADPSPGSRSPADRSLTSRTPGGRAVAARMPRDGSSKGSGPVGRTPVTPPSRSTVPIVGDRPPVAEVGTALSPLPEVARSATGLLAPPVPGSAASDLTTLPASDLTNLPVTGLAALSGTALTALPATEAVVVLSQAVLRPVLVTAVAAVRTGVATAATPVTRLTGPVTGTLPVLPAGSAAGPYTLGGPTSWTSTTDPVAGVPPPARSLAPDPPPATAPEATPPPEVTPAMPVAGVALGWHRSSAGTSGAGSGSTPAPTGSPQRPHVPAGDGVTGADGGPAPLRGMILDGCQVPPTTNARTDVPAPRRYAGRSPGVSARPG</sequence>